<evidence type="ECO:0000313" key="2">
    <source>
        <dbReference type="Proteomes" id="UP000002613"/>
    </source>
</evidence>
<name>D3S3K0_FERPA</name>
<dbReference type="STRING" id="589924.Ferp_0662"/>
<accession>D3S3K0</accession>
<reference evidence="2" key="1">
    <citation type="submission" date="2010-02" db="EMBL/GenBank/DDBJ databases">
        <title>Complete sequence of Ferroglobus placidus DSM 10642.</title>
        <authorList>
            <consortium name="US DOE Joint Genome Institute"/>
            <person name="Lucas S."/>
            <person name="Copeland A."/>
            <person name="Lapidus A."/>
            <person name="Cheng J.-F."/>
            <person name="Bruce D."/>
            <person name="Goodwin L."/>
            <person name="Pitluck S."/>
            <person name="Saunders E."/>
            <person name="Brettin T."/>
            <person name="Detter J.C."/>
            <person name="Han C."/>
            <person name="Tapia R."/>
            <person name="Larimer F."/>
            <person name="Land M."/>
            <person name="Hauser L."/>
            <person name="Kyrpides N."/>
            <person name="Ivanova N."/>
            <person name="Holmes D."/>
            <person name="Lovley D."/>
            <person name="Kyrpides N."/>
            <person name="Anderson I.J."/>
            <person name="Woyke T."/>
        </authorList>
    </citation>
    <scope>NUCLEOTIDE SEQUENCE [LARGE SCALE GENOMIC DNA]</scope>
    <source>
        <strain evidence="2">DSM 10642 / AEDII12DO</strain>
    </source>
</reference>
<sequence length="32" mass="3675">MTLSDYEILVLKKLKKGKVLGRLLRSLVCLSR</sequence>
<keyword evidence="2" id="KW-1185">Reference proteome</keyword>
<gene>
    <name evidence="1" type="ordered locus">Ferp_0662</name>
</gene>
<dbReference type="KEGG" id="fpl:Ferp_0662"/>
<dbReference type="PaxDb" id="589924-Ferp_0662"/>
<dbReference type="Proteomes" id="UP000002613">
    <property type="component" value="Chromosome"/>
</dbReference>
<proteinExistence type="predicted"/>
<protein>
    <submittedName>
        <fullName evidence="1">Uncharacterized protein</fullName>
    </submittedName>
</protein>
<evidence type="ECO:0000313" key="1">
    <source>
        <dbReference type="EMBL" id="ADC64833.1"/>
    </source>
</evidence>
<dbReference type="AlphaFoldDB" id="D3S3K0"/>
<dbReference type="HOGENOM" id="CLU_3387400_0_0_2"/>
<organism evidence="1 2">
    <name type="scientific">Ferroglobus placidus (strain DSM 10642 / AEDII12DO)</name>
    <dbReference type="NCBI Taxonomy" id="589924"/>
    <lineage>
        <taxon>Archaea</taxon>
        <taxon>Methanobacteriati</taxon>
        <taxon>Methanobacteriota</taxon>
        <taxon>Archaeoglobi</taxon>
        <taxon>Archaeoglobales</taxon>
        <taxon>Archaeoglobaceae</taxon>
        <taxon>Ferroglobus</taxon>
    </lineage>
</organism>
<dbReference type="EMBL" id="CP001899">
    <property type="protein sequence ID" value="ADC64833.1"/>
    <property type="molecule type" value="Genomic_DNA"/>
</dbReference>
<reference evidence="1 2" key="2">
    <citation type="journal article" date="2011" name="Stand. Genomic Sci.">
        <title>Complete genome sequence of Ferroglobus placidus AEDII12DO.</title>
        <authorList>
            <person name="Anderson I."/>
            <person name="Risso C."/>
            <person name="Holmes D."/>
            <person name="Lucas S."/>
            <person name="Copeland A."/>
            <person name="Lapidus A."/>
            <person name="Cheng J.F."/>
            <person name="Bruce D."/>
            <person name="Goodwin L."/>
            <person name="Pitluck S."/>
            <person name="Saunders E."/>
            <person name="Brettin T."/>
            <person name="Detter J.C."/>
            <person name="Han C."/>
            <person name="Tapia R."/>
            <person name="Larimer F."/>
            <person name="Land M."/>
            <person name="Hauser L."/>
            <person name="Woyke T."/>
            <person name="Lovley D."/>
            <person name="Kyrpides N."/>
            <person name="Ivanova N."/>
        </authorList>
    </citation>
    <scope>NUCLEOTIDE SEQUENCE [LARGE SCALE GENOMIC DNA]</scope>
    <source>
        <strain evidence="2">DSM 10642 / AEDII12DO</strain>
    </source>
</reference>